<evidence type="ECO:0000313" key="5">
    <source>
        <dbReference type="Proteomes" id="UP000503251"/>
    </source>
</evidence>
<dbReference type="EMBL" id="QMIF01000001">
    <property type="protein sequence ID" value="TVM36526.1"/>
    <property type="molecule type" value="Genomic_DNA"/>
</dbReference>
<accession>A0A6P1ZL49</accession>
<dbReference type="RefSeq" id="WP_144233563.1">
    <property type="nucleotide sequence ID" value="NZ_CP039543.1"/>
</dbReference>
<reference evidence="2 5" key="2">
    <citation type="submission" date="2019-04" db="EMBL/GenBank/DDBJ databases">
        <title>Isolation and culture of sulfate reducing bacteria from the cold seep of the South China Sea.</title>
        <authorList>
            <person name="Sun C."/>
            <person name="Liu R."/>
        </authorList>
    </citation>
    <scope>NUCLEOTIDE SEQUENCE [LARGE SCALE GENOMIC DNA]</scope>
    <source>
        <strain evidence="2 5">CS1</strain>
    </source>
</reference>
<dbReference type="InterPro" id="IPR059232">
    <property type="entry name" value="Porin_put"/>
</dbReference>
<proteinExistence type="predicted"/>
<organism evidence="3 4">
    <name type="scientific">Oceanidesulfovibrio marinus</name>
    <dbReference type="NCBI Taxonomy" id="370038"/>
    <lineage>
        <taxon>Bacteria</taxon>
        <taxon>Pseudomonadati</taxon>
        <taxon>Thermodesulfobacteriota</taxon>
        <taxon>Desulfovibrionia</taxon>
        <taxon>Desulfovibrionales</taxon>
        <taxon>Desulfovibrionaceae</taxon>
        <taxon>Oceanidesulfovibrio</taxon>
    </lineage>
</organism>
<sequence length="534" mass="57671">MKKIIALALVAAFIFSGALSASATEIKAKGEFQFTFGYTANPDLYDNGWDQQSEDGFYASQRTRVQVDFVASEMLRGVLYFEIGTIQWGRSTGPGGGDGGALGADGVNVATKRAYIDFMVPDTDLMFRVGIQGLALPQYIATNPILDDDVAGVAAVLPINDMFGVTAFWARLYDQDANGVLRKNSPEADEMDAWGLILGITGDGWELSPYAMFASVGRNVIAGDPAFSGRVAGSAPASILSPAALLGQQAYVANLTANYLGTGADYYYDGIIRDDSYYPAWWVGLGGQVDMFDPLVIMFDAAYGSVEASNSIADRAGWYASAEIDYKLDFATLGFMAFYGSGEDGNWSNGSEQLPVVSSGGWGITTFGFDGSTLDNAGNAFSDDPAGKWGLEFLVKDLTFIEDLTSQIRVLFMKGTNDPASRYVVGFPQLTNAIFGYKGNAAAAANLTAMYAAVGYPWAFQGNMNFPGAGVPNIQLTTEDTYWEVNFDHQYMIYENLAAILELGMFDVDYGNDTWVHNDTSTAWKAVFGLKYKF</sequence>
<keyword evidence="5" id="KW-1185">Reference proteome</keyword>
<evidence type="ECO:0000313" key="2">
    <source>
        <dbReference type="EMBL" id="QJT09046.1"/>
    </source>
</evidence>
<evidence type="ECO:0000313" key="3">
    <source>
        <dbReference type="EMBL" id="TVM36526.1"/>
    </source>
</evidence>
<evidence type="ECO:0000256" key="1">
    <source>
        <dbReference type="SAM" id="SignalP"/>
    </source>
</evidence>
<feature type="chain" id="PRO_5030159424" description="Outer membrane homotrimeric porin" evidence="1">
    <location>
        <begin position="24"/>
        <end position="534"/>
    </location>
</feature>
<dbReference type="Proteomes" id="UP000434052">
    <property type="component" value="Unassembled WGS sequence"/>
</dbReference>
<dbReference type="OrthoDB" id="5464498at2"/>
<gene>
    <name evidence="3" type="ORF">DQK91_00960</name>
    <name evidence="2" type="ORF">E8L03_08930</name>
</gene>
<dbReference type="AlphaFoldDB" id="A0A6P1ZL49"/>
<reference evidence="3 4" key="1">
    <citation type="submission" date="2018-06" db="EMBL/GenBank/DDBJ databases">
        <title>Complete genome of Desulfovibrio marinus P48SEP.</title>
        <authorList>
            <person name="Crispim J.S."/>
            <person name="Vidigal P.M.P."/>
            <person name="Silva L.C.F."/>
            <person name="Araujo L.C."/>
            <person name="Laguardia C.N."/>
            <person name="Dias R.S."/>
            <person name="Sousa M.P."/>
            <person name="Paula S.O."/>
            <person name="Silva C."/>
        </authorList>
    </citation>
    <scope>NUCLEOTIDE SEQUENCE [LARGE SCALE GENOMIC DNA]</scope>
    <source>
        <strain evidence="3 4">P48SEP</strain>
    </source>
</reference>
<name>A0A6P1ZL49_9BACT</name>
<evidence type="ECO:0008006" key="6">
    <source>
        <dbReference type="Google" id="ProtNLM"/>
    </source>
</evidence>
<dbReference type="EMBL" id="CP039543">
    <property type="protein sequence ID" value="QJT09046.1"/>
    <property type="molecule type" value="Genomic_DNA"/>
</dbReference>
<evidence type="ECO:0000313" key="4">
    <source>
        <dbReference type="Proteomes" id="UP000434052"/>
    </source>
</evidence>
<dbReference type="NCBIfam" id="NF033939">
    <property type="entry name" value="DESULF_POR1"/>
    <property type="match status" value="1"/>
</dbReference>
<keyword evidence="1" id="KW-0732">Signal</keyword>
<dbReference type="Proteomes" id="UP000503251">
    <property type="component" value="Chromosome"/>
</dbReference>
<protein>
    <recommendedName>
        <fullName evidence="6">Outer membrane homotrimeric porin</fullName>
    </recommendedName>
</protein>
<feature type="signal peptide" evidence="1">
    <location>
        <begin position="1"/>
        <end position="23"/>
    </location>
</feature>